<dbReference type="AlphaFoldDB" id="A0A3N6WSP7"/>
<name>A0A3N6WSP7_9ACTN</name>
<reference evidence="1 2" key="1">
    <citation type="submission" date="2018-11" db="EMBL/GenBank/DDBJ databases">
        <authorList>
            <person name="Li F."/>
        </authorList>
    </citation>
    <scope>NUCLEOTIDE SEQUENCE [LARGE SCALE GENOMIC DNA]</scope>
    <source>
        <strain evidence="1 2">YS17T</strain>
    </source>
</reference>
<sequence>MRVGWWRVLQALAAAALVTGVVGAVVLGPDSRFVSGPHAIDTDVSAVVTQPGVLTWKNLQVEVLAEVPANKPVFVGLGNSVDVMSYLDSTRRLEVTGFGTPWSPETGLIDGNPAAPAAPTALDWWIDGQGGLGGAAIDTRLPDETVSVAIVSVGEANLRGLEVSIAYGLHGGFARSLGLIAAGAAIIALVQLLLVRTDEEDVVYVVVDEDGTEREISADELDELGEYEVVEETVVEDAPVEQEPR</sequence>
<comment type="caution">
    <text evidence="1">The sequence shown here is derived from an EMBL/GenBank/DDBJ whole genome shotgun (WGS) entry which is preliminary data.</text>
</comment>
<dbReference type="RefSeq" id="WP_124236698.1">
    <property type="nucleotide sequence ID" value="NZ_JBHUFI010000016.1"/>
</dbReference>
<accession>A0A3N6WSP7</accession>
<dbReference type="OrthoDB" id="4827453at2"/>
<dbReference type="EMBL" id="RQJX01000009">
    <property type="protein sequence ID" value="RQN08012.1"/>
    <property type="molecule type" value="Genomic_DNA"/>
</dbReference>
<dbReference type="Proteomes" id="UP000275225">
    <property type="component" value="Unassembled WGS sequence"/>
</dbReference>
<keyword evidence="2" id="KW-1185">Reference proteome</keyword>
<protein>
    <submittedName>
        <fullName evidence="1">Uncharacterized protein</fullName>
    </submittedName>
</protein>
<gene>
    <name evidence="1" type="ORF">EHW97_08260</name>
</gene>
<evidence type="ECO:0000313" key="2">
    <source>
        <dbReference type="Proteomes" id="UP000275225"/>
    </source>
</evidence>
<evidence type="ECO:0000313" key="1">
    <source>
        <dbReference type="EMBL" id="RQN08012.1"/>
    </source>
</evidence>
<proteinExistence type="predicted"/>
<organism evidence="1 2">
    <name type="scientific">Aeromicrobium camelliae</name>
    <dbReference type="NCBI Taxonomy" id="1538144"/>
    <lineage>
        <taxon>Bacteria</taxon>
        <taxon>Bacillati</taxon>
        <taxon>Actinomycetota</taxon>
        <taxon>Actinomycetes</taxon>
        <taxon>Propionibacteriales</taxon>
        <taxon>Nocardioidaceae</taxon>
        <taxon>Aeromicrobium</taxon>
    </lineage>
</organism>